<feature type="region of interest" description="Disordered" evidence="5">
    <location>
        <begin position="84"/>
        <end position="212"/>
    </location>
</feature>
<keyword evidence="7" id="KW-1185">Reference proteome</keyword>
<dbReference type="PANTHER" id="PTHR31791">
    <property type="entry name" value="FRIGIDA-LIKE PROTEIN 3-RELATED"/>
    <property type="match status" value="1"/>
</dbReference>
<evidence type="ECO:0000256" key="5">
    <source>
        <dbReference type="SAM" id="MobiDB-lite"/>
    </source>
</evidence>
<dbReference type="OrthoDB" id="1166059at2759"/>
<feature type="compositionally biased region" description="Basic and acidic residues" evidence="5">
    <location>
        <begin position="123"/>
        <end position="143"/>
    </location>
</feature>
<proteinExistence type="inferred from homology"/>
<keyword evidence="3 4" id="KW-0287">Flowering</keyword>
<dbReference type="AlphaFoldDB" id="A0A1E5VSY6"/>
<feature type="compositionally biased region" description="Basic and acidic residues" evidence="5">
    <location>
        <begin position="84"/>
        <end position="102"/>
    </location>
</feature>
<dbReference type="Pfam" id="PF07899">
    <property type="entry name" value="Frigida"/>
    <property type="match status" value="1"/>
</dbReference>
<dbReference type="Proteomes" id="UP000095767">
    <property type="component" value="Unassembled WGS sequence"/>
</dbReference>
<reference evidence="6 7" key="1">
    <citation type="submission" date="2016-09" db="EMBL/GenBank/DDBJ databases">
        <title>The draft genome of Dichanthelium oligosanthes: A C3 panicoid grass species.</title>
        <authorList>
            <person name="Studer A.J."/>
            <person name="Schnable J.C."/>
            <person name="Brutnell T.P."/>
        </authorList>
    </citation>
    <scope>NUCLEOTIDE SEQUENCE [LARGE SCALE GENOMIC DNA]</scope>
    <source>
        <strain evidence="7">cv. Kellogg 1175</strain>
        <tissue evidence="6">Leaf</tissue>
    </source>
</reference>
<evidence type="ECO:0000256" key="4">
    <source>
        <dbReference type="RuleBase" id="RU364012"/>
    </source>
</evidence>
<comment type="similarity">
    <text evidence="1 4">Belongs to the Frigida family.</text>
</comment>
<keyword evidence="4" id="KW-0217">Developmental protein</keyword>
<keyword evidence="2 4" id="KW-0221">Differentiation</keyword>
<name>A0A1E5VSY6_9POAL</name>
<dbReference type="PANTHER" id="PTHR31791:SF9">
    <property type="entry name" value="FRIGIDA-LIKE PROTEIN"/>
    <property type="match status" value="1"/>
</dbReference>
<dbReference type="EMBL" id="LWDX02030500">
    <property type="protein sequence ID" value="OEL28236.1"/>
    <property type="molecule type" value="Genomic_DNA"/>
</dbReference>
<dbReference type="GO" id="GO:0009908">
    <property type="term" value="P:flower development"/>
    <property type="evidence" value="ECO:0007669"/>
    <property type="project" value="UniProtKB-KW"/>
</dbReference>
<dbReference type="GO" id="GO:0030154">
    <property type="term" value="P:cell differentiation"/>
    <property type="evidence" value="ECO:0007669"/>
    <property type="project" value="UniProtKB-KW"/>
</dbReference>
<evidence type="ECO:0000256" key="1">
    <source>
        <dbReference type="ARBA" id="ARBA00008956"/>
    </source>
</evidence>
<dbReference type="STRING" id="888268.A0A1E5VSY6"/>
<sequence length="471" mass="51145">MATQAELEAAVAALPGKKRRLREAFDRLVACSPVPVPFRWEDLDAHLASVAARFRHFEFDSPNAADAAAAAAGPITTHSLVEHLEQEEQQQQDRERRGERGGWEAGHGSNAEEGEEAENASLDQERGEEEGKVREASSARSDREGDEAGNDTAGMVAMEASPGQDDEADAMEATVSSPLRQGEDDVEMMKEDEAANASADRDGGEDEAEEGELPRLRTAAVTGGEMALTRAAAAARAGMDPSALVDLLCLSGKSSHRARQELLPTLLGTADPHALLVGAVGGFLALARRRTNTCWENCITLIECVPRLAAPSADALEKAERVARDWKEMVVGKAWSCSDVGRMAGWGLLTFLASYNIVLEFDADEITRLVDNVASKMKNNCLELCKRLGLIEKMTGSINHFIENGQPLDAIRLAHAFNLTHKYPPLTIMNDYIENAKKTAEDILSKESYTLESLVSYISWKGCLVMLIKLI</sequence>
<accession>A0A1E5VSY6</accession>
<evidence type="ECO:0000313" key="6">
    <source>
        <dbReference type="EMBL" id="OEL28236.1"/>
    </source>
</evidence>
<evidence type="ECO:0000313" key="7">
    <source>
        <dbReference type="Proteomes" id="UP000095767"/>
    </source>
</evidence>
<protein>
    <recommendedName>
        <fullName evidence="4">FRIGIDA-like protein</fullName>
    </recommendedName>
</protein>
<evidence type="ECO:0000256" key="2">
    <source>
        <dbReference type="ARBA" id="ARBA00022782"/>
    </source>
</evidence>
<organism evidence="6 7">
    <name type="scientific">Dichanthelium oligosanthes</name>
    <dbReference type="NCBI Taxonomy" id="888268"/>
    <lineage>
        <taxon>Eukaryota</taxon>
        <taxon>Viridiplantae</taxon>
        <taxon>Streptophyta</taxon>
        <taxon>Embryophyta</taxon>
        <taxon>Tracheophyta</taxon>
        <taxon>Spermatophyta</taxon>
        <taxon>Magnoliopsida</taxon>
        <taxon>Liliopsida</taxon>
        <taxon>Poales</taxon>
        <taxon>Poaceae</taxon>
        <taxon>PACMAD clade</taxon>
        <taxon>Panicoideae</taxon>
        <taxon>Panicodae</taxon>
        <taxon>Paniceae</taxon>
        <taxon>Dichantheliinae</taxon>
        <taxon>Dichanthelium</taxon>
    </lineage>
</organism>
<dbReference type="InterPro" id="IPR012474">
    <property type="entry name" value="Frigida"/>
</dbReference>
<comment type="caution">
    <text evidence="6">The sequence shown here is derived from an EMBL/GenBank/DDBJ whole genome shotgun (WGS) entry which is preliminary data.</text>
</comment>
<feature type="compositionally biased region" description="Basic and acidic residues" evidence="5">
    <location>
        <begin position="181"/>
        <end position="193"/>
    </location>
</feature>
<evidence type="ECO:0000256" key="3">
    <source>
        <dbReference type="ARBA" id="ARBA00023089"/>
    </source>
</evidence>
<gene>
    <name evidence="6" type="ORF">BAE44_0010743</name>
</gene>